<dbReference type="SUPFAM" id="SSF52096">
    <property type="entry name" value="ClpP/crotonase"/>
    <property type="match status" value="1"/>
</dbReference>
<dbReference type="EMBL" id="CAJPDQ010000006">
    <property type="protein sequence ID" value="CAF9911675.1"/>
    <property type="molecule type" value="Genomic_DNA"/>
</dbReference>
<keyword evidence="3" id="KW-1185">Reference proteome</keyword>
<dbReference type="InterPro" id="IPR029045">
    <property type="entry name" value="ClpP/crotonase-like_dom_sf"/>
</dbReference>
<dbReference type="AlphaFoldDB" id="A0A8H3ID63"/>
<comment type="caution">
    <text evidence="2">The sequence shown here is derived from an EMBL/GenBank/DDBJ whole genome shotgun (WGS) entry which is preliminary data.</text>
</comment>
<gene>
    <name evidence="2" type="ORF">GOMPHAMPRED_007489</name>
</gene>
<dbReference type="PANTHER" id="PTHR43684:SF4">
    <property type="entry name" value="ENOYL-COA HYDRATASE_ISOMERASE FAMILY PROTEIN (AFU_ORTHOLOGUE AFUA_1G01890)"/>
    <property type="match status" value="1"/>
</dbReference>
<dbReference type="CDD" id="cd06558">
    <property type="entry name" value="crotonase-like"/>
    <property type="match status" value="1"/>
</dbReference>
<evidence type="ECO:0000256" key="1">
    <source>
        <dbReference type="ARBA" id="ARBA00005254"/>
    </source>
</evidence>
<accession>A0A8H3ID63</accession>
<dbReference type="PANTHER" id="PTHR43684">
    <property type="match status" value="1"/>
</dbReference>
<comment type="similarity">
    <text evidence="1">Belongs to the enoyl-CoA hydratase/isomerase family.</text>
</comment>
<dbReference type="Gene3D" id="3.90.226.10">
    <property type="entry name" value="2-enoyl-CoA Hydratase, Chain A, domain 1"/>
    <property type="match status" value="1"/>
</dbReference>
<dbReference type="Proteomes" id="UP000664169">
    <property type="component" value="Unassembled WGS sequence"/>
</dbReference>
<name>A0A8H3ID63_9LECA</name>
<dbReference type="InterPro" id="IPR014748">
    <property type="entry name" value="Enoyl-CoA_hydra_C"/>
</dbReference>
<sequence length="328" mass="36311">MKASHIPIEPPASYHDLPFTQLQLSHHPPTSKTVTPIILLELYRPKNNNAFTGTMMREVIEAYKIFELDDRVKVIVFTGYGKMFCAGADLAVGFSKDDESIGDRGEQDHRDGGGRVSLAIHNSTKPTIGAINGSAVGIGITMTLPMVIRIASQAAKIGFVFGRRGIVSEAGSAFFLPRLIGYSKALHLVSTGAVYPATHPLLDGLFSEVLPQEKVLPRAIELAEEMASQVSTVSIKLMRDMIWRGPQSGEEQHLLDSRILYRLFGSKDNEEGVRSFMEKRPAKFEATMRQDAPGVWPWWTPVNIGPDPDKEGRELARLKRMKEAKSKL</sequence>
<evidence type="ECO:0000313" key="3">
    <source>
        <dbReference type="Proteomes" id="UP000664169"/>
    </source>
</evidence>
<dbReference type="Pfam" id="PF00378">
    <property type="entry name" value="ECH_1"/>
    <property type="match status" value="1"/>
</dbReference>
<evidence type="ECO:0000313" key="2">
    <source>
        <dbReference type="EMBL" id="CAF9911675.1"/>
    </source>
</evidence>
<proteinExistence type="inferred from homology"/>
<reference evidence="2" key="1">
    <citation type="submission" date="2021-03" db="EMBL/GenBank/DDBJ databases">
        <authorList>
            <person name="Tagirdzhanova G."/>
        </authorList>
    </citation>
    <scope>NUCLEOTIDE SEQUENCE</scope>
</reference>
<dbReference type="InterPro" id="IPR051053">
    <property type="entry name" value="ECH/Chromodomain_protein"/>
</dbReference>
<organism evidence="2 3">
    <name type="scientific">Gomphillus americanus</name>
    <dbReference type="NCBI Taxonomy" id="1940652"/>
    <lineage>
        <taxon>Eukaryota</taxon>
        <taxon>Fungi</taxon>
        <taxon>Dikarya</taxon>
        <taxon>Ascomycota</taxon>
        <taxon>Pezizomycotina</taxon>
        <taxon>Lecanoromycetes</taxon>
        <taxon>OSLEUM clade</taxon>
        <taxon>Ostropomycetidae</taxon>
        <taxon>Ostropales</taxon>
        <taxon>Graphidaceae</taxon>
        <taxon>Gomphilloideae</taxon>
        <taxon>Gomphillus</taxon>
    </lineage>
</organism>
<evidence type="ECO:0008006" key="4">
    <source>
        <dbReference type="Google" id="ProtNLM"/>
    </source>
</evidence>
<dbReference type="Gene3D" id="1.10.12.10">
    <property type="entry name" value="Lyase 2-enoyl-coa Hydratase, Chain A, domain 2"/>
    <property type="match status" value="1"/>
</dbReference>
<dbReference type="OrthoDB" id="2018133at2759"/>
<protein>
    <recommendedName>
        <fullName evidence="4">Enoyl-CoA hydratase</fullName>
    </recommendedName>
</protein>
<dbReference type="InterPro" id="IPR001753">
    <property type="entry name" value="Enoyl-CoA_hydra/iso"/>
</dbReference>